<reference evidence="2" key="3">
    <citation type="submission" date="2025-09" db="UniProtKB">
        <authorList>
            <consortium name="Ensembl"/>
        </authorList>
    </citation>
    <scope>IDENTIFICATION</scope>
</reference>
<gene>
    <name evidence="2" type="primary">FAM217A</name>
</gene>
<dbReference type="PANTHER" id="PTHR22145">
    <property type="entry name" value="SI:CH211-266K22.6"/>
    <property type="match status" value="1"/>
</dbReference>
<feature type="compositionally biased region" description="Basic residues" evidence="1">
    <location>
        <begin position="145"/>
        <end position="156"/>
    </location>
</feature>
<feature type="compositionally biased region" description="Basic and acidic residues" evidence="1">
    <location>
        <begin position="606"/>
        <end position="616"/>
    </location>
</feature>
<feature type="region of interest" description="Disordered" evidence="1">
    <location>
        <begin position="133"/>
        <end position="170"/>
    </location>
</feature>
<dbReference type="EMBL" id="LWLT01000028">
    <property type="status" value="NOT_ANNOTATED_CDS"/>
    <property type="molecule type" value="Genomic_DNA"/>
</dbReference>
<proteinExistence type="predicted"/>
<feature type="region of interest" description="Disordered" evidence="1">
    <location>
        <begin position="591"/>
        <end position="616"/>
    </location>
</feature>
<dbReference type="Pfam" id="PF15344">
    <property type="entry name" value="FAM217"/>
    <property type="match status" value="1"/>
</dbReference>
<feature type="compositionally biased region" description="Basic and acidic residues" evidence="1">
    <location>
        <begin position="84"/>
        <end position="97"/>
    </location>
</feature>
<feature type="region of interest" description="Disordered" evidence="1">
    <location>
        <begin position="468"/>
        <end position="489"/>
    </location>
</feature>
<dbReference type="Ensembl" id="ENSCHIT00000035078.1">
    <property type="protein sequence ID" value="ENSCHIP00000027210.1"/>
    <property type="gene ID" value="ENSCHIG00000023235.1"/>
</dbReference>
<dbReference type="GeneTree" id="ENSGT00940000154543"/>
<sequence>MSRLTQRTAVSPELLPPPHFHGGYDKLSWLPEGKVFSNVQRERIISRFLKESVLKRVFRSKQLRRGGPSYQKEDPSHSFPASRKPAEPEAGRAERLGRPGGSARGDAAGDEPGASGAERVFLPSGRALCLNRGPRPPCAAPHLSRIPRKPRSKMGRKAGESSGAGPGAAVPWESLSRWNLDAEALVPENKSPPPGRDSATGGKINKTHLEIPAKQLLLELSFSEFVPQRTQNSKRGLFQLWSYPVREASTTELRDFKISSMETGCNMTNNPMRLFGVNPLTGASVDKRVGSHPALRAPLSLCRPYADGDSFKDTNEPHINLCSTVENNSGELLTAPNWNLKYGNSSVEENLTDESDLSENEKANDALLSYFKKMDLNLKPETIENVEEPFTEELNEVFPYPDFLPPPFSTLDLHKLALSKSDSWKMSVETPASSLEPLMARLLDMERLQHLTIQRERPRLQTSFCAPVATERPPSSKAVSKTRQPKPPDAVGLQMACVEKSHEKMKNSSGSYKPEYRAPKWNWNSAGKYKWGSRPALKTSSTPKQVIAVHDDVKDPNISVLNPCQELTIKPAPVQTTQLLVKTVSARCLPPKSPTPISPTPLSFPDGHREESQAPRAKKEFYRKGVVLGRPFCVQKLNCCLSPSLIAKGKCSPTDQK</sequence>
<reference evidence="2 3" key="1">
    <citation type="submission" date="2016-04" db="EMBL/GenBank/DDBJ databases">
        <title>Polished mammalian reference genomes with single-molecule sequencing and chromosome conformation capture applied to the Capra hircus genome.</title>
        <authorList>
            <person name="Bickhart D.M."/>
            <person name="Koren S."/>
            <person name="Rosen B."/>
            <person name="Hastie A."/>
            <person name="Liachko I."/>
            <person name="Sullivan S.T."/>
            <person name="Burton J."/>
            <person name="Sayre B.L."/>
            <person name="Huson H.J."/>
            <person name="Lee J."/>
            <person name="Lam E."/>
            <person name="Kelley C.M."/>
            <person name="Hutchison J.L."/>
            <person name="Zhou Y."/>
            <person name="Sun J."/>
            <person name="Crisa A."/>
            <person name="Schwartz J.C."/>
            <person name="Hammond J.A."/>
            <person name="Schroeder S.G."/>
            <person name="Liu G.E."/>
            <person name="Dunham M."/>
            <person name="Shendure J."/>
            <person name="Sonstegard T.S."/>
            <person name="Phillippy A.M."/>
            <person name="Van Tassell C.P."/>
            <person name="Smith T.P."/>
        </authorList>
    </citation>
    <scope>NUCLEOTIDE SEQUENCE [LARGE SCALE GENOMIC DNA]</scope>
</reference>
<keyword evidence="3" id="KW-1185">Reference proteome</keyword>
<dbReference type="Bgee" id="ENSCHIG00000023235">
    <property type="expression patterns" value="Expressed in ovary and 13 other cell types or tissues"/>
</dbReference>
<name>A0A452FSF8_CAPHI</name>
<evidence type="ECO:0000256" key="1">
    <source>
        <dbReference type="SAM" id="MobiDB-lite"/>
    </source>
</evidence>
<protein>
    <submittedName>
        <fullName evidence="2">Family with sequence similarity 217 member A</fullName>
    </submittedName>
</protein>
<reference evidence="2" key="2">
    <citation type="submission" date="2025-08" db="UniProtKB">
        <authorList>
            <consortium name="Ensembl"/>
        </authorList>
    </citation>
    <scope>IDENTIFICATION</scope>
</reference>
<dbReference type="Proteomes" id="UP000291000">
    <property type="component" value="Chromosome 23"/>
</dbReference>
<feature type="region of interest" description="Disordered" evidence="1">
    <location>
        <begin position="1"/>
        <end position="22"/>
    </location>
</feature>
<evidence type="ECO:0000313" key="2">
    <source>
        <dbReference type="Ensembl" id="ENSCHIP00000027210.1"/>
    </source>
</evidence>
<feature type="region of interest" description="Disordered" evidence="1">
    <location>
        <begin position="64"/>
        <end position="118"/>
    </location>
</feature>
<organism evidence="2 3">
    <name type="scientific">Capra hircus</name>
    <name type="common">Goat</name>
    <dbReference type="NCBI Taxonomy" id="9925"/>
    <lineage>
        <taxon>Eukaryota</taxon>
        <taxon>Metazoa</taxon>
        <taxon>Chordata</taxon>
        <taxon>Craniata</taxon>
        <taxon>Vertebrata</taxon>
        <taxon>Euteleostomi</taxon>
        <taxon>Mammalia</taxon>
        <taxon>Eutheria</taxon>
        <taxon>Laurasiatheria</taxon>
        <taxon>Artiodactyla</taxon>
        <taxon>Ruminantia</taxon>
        <taxon>Pecora</taxon>
        <taxon>Bovidae</taxon>
        <taxon>Caprinae</taxon>
        <taxon>Capra</taxon>
    </lineage>
</organism>
<dbReference type="AlphaFoldDB" id="A0A452FSF8"/>
<feature type="compositionally biased region" description="Low complexity" evidence="1">
    <location>
        <begin position="160"/>
        <end position="169"/>
    </location>
</feature>
<dbReference type="InterPro" id="IPR029266">
    <property type="entry name" value="FAM217"/>
</dbReference>
<accession>A0A452FSF8</accession>
<evidence type="ECO:0000313" key="3">
    <source>
        <dbReference type="Proteomes" id="UP000291000"/>
    </source>
</evidence>
<dbReference type="PANTHER" id="PTHR22145:SF4">
    <property type="entry name" value="PROTEIN FAM217A"/>
    <property type="match status" value="1"/>
</dbReference>